<feature type="transmembrane region" description="Helical" evidence="7">
    <location>
        <begin position="239"/>
        <end position="256"/>
    </location>
</feature>
<keyword evidence="9" id="KW-1185">Reference proteome</keyword>
<feature type="transmembrane region" description="Helical" evidence="7">
    <location>
        <begin position="455"/>
        <end position="474"/>
    </location>
</feature>
<feature type="transmembrane region" description="Helical" evidence="7">
    <location>
        <begin position="480"/>
        <end position="500"/>
    </location>
</feature>
<sequence>MAQNGTGEGVDLRPDKKILIPATLVLIGIIACSILFTEQSENFLKTVYGVFAHTTGTWYLWATVGMMLLSGFFMFSRYGEIKFGEDDEKPEFNNYSWIAMMFCSGVAGAVMFWSIVEPLFNLAYPPQFAEPLSRESFEWAMSYVLLHWGPVTWPWYMVTALPICYMYYKRKKPVLRISATAEPVIGKKANGAIGKGIEVFFIIGLMFSNAAVMGVSVPIVNHALGAVLGIEPSFTMELIVLAVSAVIFTASVSLGLKKGIKILSDTNVCIALAMVFFCFVVGPTVFIVDNFTSSFGHMISNFWDMIFWTDPYTEGSFPQDWTIFYALWMASYGPFMGLFIARISRGRSVRQVVAMGLAGGIAGSYMIHAVFGGYTMFAQLNGIVDAVGILKASGGPAALVATLNSLPMGHFVLIGYCIFSTIFLATSVDSCAYVISCAATTKLEPGHEPTRGHRFYWAAIQAGLALAAITLGGLGPVKIFANFAGALMLIPIAFAVAAWFKMTKEDDALVKYCKTKE</sequence>
<dbReference type="PANTHER" id="PTHR30047:SF11">
    <property type="entry name" value="L-CARNITINE_GAMMA-BUTYROBETAINE ANTIPORTER"/>
    <property type="match status" value="1"/>
</dbReference>
<dbReference type="Pfam" id="PF02028">
    <property type="entry name" value="BCCT"/>
    <property type="match status" value="1"/>
</dbReference>
<keyword evidence="3" id="KW-1003">Cell membrane</keyword>
<keyword evidence="4 7" id="KW-0812">Transmembrane</keyword>
<evidence type="ECO:0000256" key="2">
    <source>
        <dbReference type="ARBA" id="ARBA00022448"/>
    </source>
</evidence>
<keyword evidence="6 7" id="KW-0472">Membrane</keyword>
<feature type="transmembrane region" description="Helical" evidence="7">
    <location>
        <begin position="95"/>
        <end position="116"/>
    </location>
</feature>
<dbReference type="EMBL" id="CP046400">
    <property type="protein sequence ID" value="QGY41876.1"/>
    <property type="molecule type" value="Genomic_DNA"/>
</dbReference>
<comment type="subcellular location">
    <subcellularLocation>
        <location evidence="1">Cell membrane</location>
        <topology evidence="1">Multi-pass membrane protein</topology>
    </subcellularLocation>
</comment>
<accession>A0A6I6JG91</accession>
<feature type="transmembrane region" description="Helical" evidence="7">
    <location>
        <begin position="197"/>
        <end position="219"/>
    </location>
</feature>
<dbReference type="KEGG" id="psel:GM415_17695"/>
<evidence type="ECO:0000256" key="3">
    <source>
        <dbReference type="ARBA" id="ARBA00022475"/>
    </source>
</evidence>
<dbReference type="AlphaFoldDB" id="A0A6I6JG91"/>
<evidence type="ECO:0000313" key="8">
    <source>
        <dbReference type="EMBL" id="QGY41876.1"/>
    </source>
</evidence>
<protein>
    <submittedName>
        <fullName evidence="8">BCCT family transporter</fullName>
    </submittedName>
</protein>
<evidence type="ECO:0000256" key="7">
    <source>
        <dbReference type="SAM" id="Phobius"/>
    </source>
</evidence>
<reference evidence="8 9" key="1">
    <citation type="submission" date="2019-11" db="EMBL/GenBank/DDBJ databases">
        <authorList>
            <person name="Zheng R.K."/>
            <person name="Sun C.M."/>
        </authorList>
    </citation>
    <scope>NUCLEOTIDE SEQUENCE [LARGE SCALE GENOMIC DNA]</scope>
    <source>
        <strain evidence="8 9">SRB007</strain>
    </source>
</reference>
<feature type="transmembrane region" description="Helical" evidence="7">
    <location>
        <begin position="413"/>
        <end position="435"/>
    </location>
</feature>
<feature type="transmembrane region" description="Helical" evidence="7">
    <location>
        <begin position="18"/>
        <end position="36"/>
    </location>
</feature>
<dbReference type="Proteomes" id="UP000428328">
    <property type="component" value="Chromosome"/>
</dbReference>
<feature type="transmembrane region" description="Helical" evidence="7">
    <location>
        <begin position="151"/>
        <end position="168"/>
    </location>
</feature>
<organism evidence="8 9">
    <name type="scientific">Pseudodesulfovibrio cashew</name>
    <dbReference type="NCBI Taxonomy" id="2678688"/>
    <lineage>
        <taxon>Bacteria</taxon>
        <taxon>Pseudomonadati</taxon>
        <taxon>Thermodesulfobacteriota</taxon>
        <taxon>Desulfovibrionia</taxon>
        <taxon>Desulfovibrionales</taxon>
        <taxon>Desulfovibrionaceae</taxon>
    </lineage>
</organism>
<dbReference type="PANTHER" id="PTHR30047">
    <property type="entry name" value="HIGH-AFFINITY CHOLINE TRANSPORT PROTEIN-RELATED"/>
    <property type="match status" value="1"/>
</dbReference>
<feature type="transmembrane region" description="Helical" evidence="7">
    <location>
        <begin position="56"/>
        <end position="75"/>
    </location>
</feature>
<gene>
    <name evidence="8" type="ORF">GM415_17695</name>
</gene>
<dbReference type="GO" id="GO:0005886">
    <property type="term" value="C:plasma membrane"/>
    <property type="evidence" value="ECO:0007669"/>
    <property type="project" value="UniProtKB-SubCell"/>
</dbReference>
<dbReference type="GO" id="GO:0022857">
    <property type="term" value="F:transmembrane transporter activity"/>
    <property type="evidence" value="ECO:0007669"/>
    <property type="project" value="InterPro"/>
</dbReference>
<feature type="transmembrane region" description="Helical" evidence="7">
    <location>
        <begin position="352"/>
        <end position="371"/>
    </location>
</feature>
<proteinExistence type="predicted"/>
<feature type="transmembrane region" description="Helical" evidence="7">
    <location>
        <begin position="268"/>
        <end position="288"/>
    </location>
</feature>
<keyword evidence="5 7" id="KW-1133">Transmembrane helix</keyword>
<dbReference type="RefSeq" id="WP_158950546.1">
    <property type="nucleotide sequence ID" value="NZ_CP046400.1"/>
</dbReference>
<evidence type="ECO:0000313" key="9">
    <source>
        <dbReference type="Proteomes" id="UP000428328"/>
    </source>
</evidence>
<dbReference type="InterPro" id="IPR000060">
    <property type="entry name" value="BCCT_transptr"/>
</dbReference>
<evidence type="ECO:0000256" key="6">
    <source>
        <dbReference type="ARBA" id="ARBA00023136"/>
    </source>
</evidence>
<evidence type="ECO:0000256" key="1">
    <source>
        <dbReference type="ARBA" id="ARBA00004651"/>
    </source>
</evidence>
<evidence type="ECO:0000256" key="4">
    <source>
        <dbReference type="ARBA" id="ARBA00022692"/>
    </source>
</evidence>
<evidence type="ECO:0000256" key="5">
    <source>
        <dbReference type="ARBA" id="ARBA00022989"/>
    </source>
</evidence>
<feature type="transmembrane region" description="Helical" evidence="7">
    <location>
        <begin position="321"/>
        <end position="340"/>
    </location>
</feature>
<name>A0A6I6JG91_9BACT</name>
<keyword evidence="2" id="KW-0813">Transport</keyword>